<keyword evidence="1" id="KW-0378">Hydrolase</keyword>
<dbReference type="PROSITE" id="PS00903">
    <property type="entry name" value="CYT_DCMP_DEAMINASES_1"/>
    <property type="match status" value="1"/>
</dbReference>
<dbReference type="RefSeq" id="XP_049262944.1">
    <property type="nucleotide sequence ID" value="XM_049407659.1"/>
</dbReference>
<comment type="caution">
    <text evidence="4">The sequence shown here is derived from an EMBL/GenBank/DDBJ whole genome shotgun (WGS) entry which is preliminary data.</text>
</comment>
<feature type="domain" description="CMP/dCMP-type deaminase" evidence="3">
    <location>
        <begin position="5"/>
        <end position="125"/>
    </location>
</feature>
<dbReference type="AlphaFoldDB" id="A0A8J5QLC9"/>
<dbReference type="Proteomes" id="UP000694255">
    <property type="component" value="Unassembled WGS sequence"/>
</dbReference>
<dbReference type="GeneID" id="73470570"/>
<dbReference type="OrthoDB" id="1701769at2759"/>
<protein>
    <submittedName>
        <fullName evidence="4">TAD2</fullName>
    </submittedName>
</protein>
<dbReference type="PANTHER" id="PTHR11079:SF149">
    <property type="entry name" value="TRNA-SPECIFIC ADENOSINE DEAMINASE 2"/>
    <property type="match status" value="1"/>
</dbReference>
<keyword evidence="5" id="KW-1185">Reference proteome</keyword>
<name>A0A8J5QLC9_9ASCO</name>
<evidence type="ECO:0000256" key="1">
    <source>
        <dbReference type="ARBA" id="ARBA00022801"/>
    </source>
</evidence>
<gene>
    <name evidence="4" type="ORF">J8A68_003770</name>
</gene>
<dbReference type="GO" id="GO:0002100">
    <property type="term" value="P:tRNA wobble adenosine to inosine editing"/>
    <property type="evidence" value="ECO:0007669"/>
    <property type="project" value="TreeGrafter"/>
</dbReference>
<evidence type="ECO:0000313" key="4">
    <source>
        <dbReference type="EMBL" id="KAG7662711.1"/>
    </source>
</evidence>
<feature type="compositionally biased region" description="Polar residues" evidence="2">
    <location>
        <begin position="281"/>
        <end position="295"/>
    </location>
</feature>
<sequence>MTDLTGHFRDMALAHFVAYKALLFNETPVACIVKDKNTNKVVSIGYNYTNTSLNGTKHAEFIALERFTGKPDFNFKDLILYVTVEPCIMCASYLRQLGIGKVYYGCGNDRFGGTGTVLSVHNDPNLLDDPYESIGGIMRTEAIQLLRNFYIQENESAPNPKIKKNKDIDTKEFPPNVFRFSKEEFIENYGNERLPLYTGDGIKEITPLINKGYKVIDLIDIHSVKELPYLEDELGNVNQNQLNDMFDLLFDINDDGTINYNKPIKKYNSKKRHHPSDDSSTETPGSSSNNDVDDP</sequence>
<dbReference type="GO" id="GO:0008270">
    <property type="term" value="F:zinc ion binding"/>
    <property type="evidence" value="ECO:0007669"/>
    <property type="project" value="InterPro"/>
</dbReference>
<dbReference type="Pfam" id="PF00383">
    <property type="entry name" value="dCMP_cyt_deam_1"/>
    <property type="match status" value="1"/>
</dbReference>
<feature type="compositionally biased region" description="Basic residues" evidence="2">
    <location>
        <begin position="263"/>
        <end position="274"/>
    </location>
</feature>
<feature type="region of interest" description="Disordered" evidence="2">
    <location>
        <begin position="263"/>
        <end position="295"/>
    </location>
</feature>
<dbReference type="InterPro" id="IPR016192">
    <property type="entry name" value="APOBEC/CMP_deaminase_Zn-bd"/>
</dbReference>
<evidence type="ECO:0000259" key="3">
    <source>
        <dbReference type="PROSITE" id="PS51747"/>
    </source>
</evidence>
<dbReference type="GO" id="GO:0052717">
    <property type="term" value="F:tRNA-specific adenosine-34 deaminase activity"/>
    <property type="evidence" value="ECO:0007669"/>
    <property type="project" value="TreeGrafter"/>
</dbReference>
<dbReference type="GO" id="GO:0005634">
    <property type="term" value="C:nucleus"/>
    <property type="evidence" value="ECO:0007669"/>
    <property type="project" value="TreeGrafter"/>
</dbReference>
<dbReference type="GO" id="GO:0005737">
    <property type="term" value="C:cytoplasm"/>
    <property type="evidence" value="ECO:0007669"/>
    <property type="project" value="TreeGrafter"/>
</dbReference>
<evidence type="ECO:0000256" key="2">
    <source>
        <dbReference type="SAM" id="MobiDB-lite"/>
    </source>
</evidence>
<accession>A0A8J5QLC9</accession>
<dbReference type="PANTHER" id="PTHR11079">
    <property type="entry name" value="CYTOSINE DEAMINASE FAMILY MEMBER"/>
    <property type="match status" value="1"/>
</dbReference>
<dbReference type="InterPro" id="IPR002125">
    <property type="entry name" value="CMP_dCMP_dom"/>
</dbReference>
<evidence type="ECO:0000313" key="5">
    <source>
        <dbReference type="Proteomes" id="UP000694255"/>
    </source>
</evidence>
<dbReference type="CDD" id="cd01285">
    <property type="entry name" value="nucleoside_deaminase"/>
    <property type="match status" value="1"/>
</dbReference>
<proteinExistence type="predicted"/>
<dbReference type="PROSITE" id="PS51747">
    <property type="entry name" value="CYT_DCMP_DEAMINASES_2"/>
    <property type="match status" value="1"/>
</dbReference>
<reference evidence="4 5" key="1">
    <citation type="journal article" date="2021" name="DNA Res.">
        <title>Genome analysis of Candida subhashii reveals its hybrid nature and dual mitochondrial genome conformations.</title>
        <authorList>
            <person name="Mixao V."/>
            <person name="Hegedusova E."/>
            <person name="Saus E."/>
            <person name="Pryszcz L.P."/>
            <person name="Cillingova A."/>
            <person name="Nosek J."/>
            <person name="Gabaldon T."/>
        </authorList>
    </citation>
    <scope>NUCLEOTIDE SEQUENCE [LARGE SCALE GENOMIC DNA]</scope>
    <source>
        <strain evidence="4 5">CBS 10753</strain>
    </source>
</reference>
<dbReference type="EMBL" id="JAGSYN010000164">
    <property type="protein sequence ID" value="KAG7662711.1"/>
    <property type="molecule type" value="Genomic_DNA"/>
</dbReference>
<organism evidence="4 5">
    <name type="scientific">[Candida] subhashii</name>
    <dbReference type="NCBI Taxonomy" id="561895"/>
    <lineage>
        <taxon>Eukaryota</taxon>
        <taxon>Fungi</taxon>
        <taxon>Dikarya</taxon>
        <taxon>Ascomycota</taxon>
        <taxon>Saccharomycotina</taxon>
        <taxon>Pichiomycetes</taxon>
        <taxon>Debaryomycetaceae</taxon>
        <taxon>Spathaspora</taxon>
    </lineage>
</organism>